<organism evidence="2 3">
    <name type="scientific">Camelina sativa</name>
    <name type="common">False flax</name>
    <name type="synonym">Myagrum sativum</name>
    <dbReference type="NCBI Taxonomy" id="90675"/>
    <lineage>
        <taxon>Eukaryota</taxon>
        <taxon>Viridiplantae</taxon>
        <taxon>Streptophyta</taxon>
        <taxon>Embryophyta</taxon>
        <taxon>Tracheophyta</taxon>
        <taxon>Spermatophyta</taxon>
        <taxon>Magnoliopsida</taxon>
        <taxon>eudicotyledons</taxon>
        <taxon>Gunneridae</taxon>
        <taxon>Pentapetalae</taxon>
        <taxon>rosids</taxon>
        <taxon>malvids</taxon>
        <taxon>Brassicales</taxon>
        <taxon>Brassicaceae</taxon>
        <taxon>Camelineae</taxon>
        <taxon>Camelina</taxon>
    </lineage>
</organism>
<feature type="region of interest" description="Disordered" evidence="1">
    <location>
        <begin position="1"/>
        <end position="31"/>
    </location>
</feature>
<dbReference type="GeneID" id="104785907"/>
<feature type="compositionally biased region" description="Polar residues" evidence="1">
    <location>
        <begin position="18"/>
        <end position="31"/>
    </location>
</feature>
<keyword evidence="2" id="KW-1185">Reference proteome</keyword>
<name>A0ABM0Z2H5_CAMSA</name>
<evidence type="ECO:0000256" key="1">
    <source>
        <dbReference type="SAM" id="MobiDB-lite"/>
    </source>
</evidence>
<evidence type="ECO:0000313" key="2">
    <source>
        <dbReference type="Proteomes" id="UP000694864"/>
    </source>
</evidence>
<feature type="compositionally biased region" description="Basic and acidic residues" evidence="1">
    <location>
        <begin position="1"/>
        <end position="10"/>
    </location>
</feature>
<dbReference type="PANTHER" id="PTHR35722">
    <property type="entry name" value="MAL D 1-ASSOCIATED PROTEIN"/>
    <property type="match status" value="1"/>
</dbReference>
<dbReference type="PANTHER" id="PTHR35722:SF1">
    <property type="entry name" value="MAL D 1-ASSOCIATED PROTEIN"/>
    <property type="match status" value="1"/>
</dbReference>
<dbReference type="RefSeq" id="XP_010509495.1">
    <property type="nucleotide sequence ID" value="XM_010511193.2"/>
</dbReference>
<sequence length="121" mass="13653">MSWLWKKDSSSSDAGNDFTDQQLGDSTSNGYCTTTEVERKVCKTTKGWRGKSVKKCEESKEFHIRCVGKPYRVAQTNTEDDLKALPKQDDENPLMLSIDAGAMKRKMKEALGTSRLYGKHL</sequence>
<reference evidence="2" key="1">
    <citation type="journal article" date="2014" name="Nat. Commun.">
        <title>The emerging biofuel crop Camelina sativa retains a highly undifferentiated hexaploid genome structure.</title>
        <authorList>
            <person name="Kagale S."/>
            <person name="Koh C."/>
            <person name="Nixon J."/>
            <person name="Bollina V."/>
            <person name="Clarke W.E."/>
            <person name="Tuteja R."/>
            <person name="Spillane C."/>
            <person name="Robinson S.J."/>
            <person name="Links M.G."/>
            <person name="Clarke C."/>
            <person name="Higgins E.E."/>
            <person name="Huebert T."/>
            <person name="Sharpe A.G."/>
            <person name="Parkin I.A."/>
        </authorList>
    </citation>
    <scope>NUCLEOTIDE SEQUENCE [LARGE SCALE GENOMIC DNA]</scope>
    <source>
        <strain evidence="2">cv. DH55</strain>
    </source>
</reference>
<protein>
    <submittedName>
        <fullName evidence="3">Uncharacterized protein LOC104785907 isoform X1</fullName>
    </submittedName>
</protein>
<gene>
    <name evidence="3" type="primary">LOC104785907</name>
</gene>
<dbReference type="Proteomes" id="UP000694864">
    <property type="component" value="Chromosome 5"/>
</dbReference>
<accession>A0ABM0Z2H5</accession>
<dbReference type="InterPro" id="IPR053346">
    <property type="entry name" value="Fra_a_1-associated"/>
</dbReference>
<reference evidence="3" key="2">
    <citation type="submission" date="2025-08" db="UniProtKB">
        <authorList>
            <consortium name="RefSeq"/>
        </authorList>
    </citation>
    <scope>IDENTIFICATION</scope>
    <source>
        <tissue evidence="3">Leaf</tissue>
    </source>
</reference>
<evidence type="ECO:0000313" key="3">
    <source>
        <dbReference type="RefSeq" id="XP_010509495.1"/>
    </source>
</evidence>
<proteinExistence type="predicted"/>